<name>A0A6B2LZY9_9BACT</name>
<evidence type="ECO:0000256" key="2">
    <source>
        <dbReference type="ARBA" id="ARBA00022723"/>
    </source>
</evidence>
<dbReference type="CDD" id="cd16034">
    <property type="entry name" value="sulfatase_like"/>
    <property type="match status" value="1"/>
</dbReference>
<feature type="signal peptide" evidence="5">
    <location>
        <begin position="1"/>
        <end position="22"/>
    </location>
</feature>
<protein>
    <submittedName>
        <fullName evidence="7">Sulfatase</fullName>
    </submittedName>
</protein>
<evidence type="ECO:0000256" key="1">
    <source>
        <dbReference type="ARBA" id="ARBA00008779"/>
    </source>
</evidence>
<evidence type="ECO:0000313" key="8">
    <source>
        <dbReference type="Proteomes" id="UP000478417"/>
    </source>
</evidence>
<feature type="chain" id="PRO_5025403302" evidence="5">
    <location>
        <begin position="23"/>
        <end position="486"/>
    </location>
</feature>
<keyword evidence="3" id="KW-0378">Hydrolase</keyword>
<organism evidence="7 8">
    <name type="scientific">Oceanipulchritudo coccoides</name>
    <dbReference type="NCBI Taxonomy" id="2706888"/>
    <lineage>
        <taxon>Bacteria</taxon>
        <taxon>Pseudomonadati</taxon>
        <taxon>Verrucomicrobiota</taxon>
        <taxon>Opitutia</taxon>
        <taxon>Puniceicoccales</taxon>
        <taxon>Oceanipulchritudinaceae</taxon>
        <taxon>Oceanipulchritudo</taxon>
    </lineage>
</organism>
<dbReference type="EMBL" id="JAAGNX010000001">
    <property type="protein sequence ID" value="NDV61494.1"/>
    <property type="molecule type" value="Genomic_DNA"/>
</dbReference>
<reference evidence="7 8" key="1">
    <citation type="submission" date="2020-02" db="EMBL/GenBank/DDBJ databases">
        <title>Albibacoteraceae fam. nov., the first described family within the subdivision 4 Verrucomicrobia.</title>
        <authorList>
            <person name="Xi F."/>
        </authorList>
    </citation>
    <scope>NUCLEOTIDE SEQUENCE [LARGE SCALE GENOMIC DNA]</scope>
    <source>
        <strain evidence="7 8">CK1056</strain>
    </source>
</reference>
<dbReference type="Proteomes" id="UP000478417">
    <property type="component" value="Unassembled WGS sequence"/>
</dbReference>
<proteinExistence type="inferred from homology"/>
<keyword evidence="2" id="KW-0479">Metal-binding</keyword>
<evidence type="ECO:0000259" key="6">
    <source>
        <dbReference type="Pfam" id="PF00884"/>
    </source>
</evidence>
<evidence type="ECO:0000256" key="4">
    <source>
        <dbReference type="ARBA" id="ARBA00022837"/>
    </source>
</evidence>
<dbReference type="PANTHER" id="PTHR42693">
    <property type="entry name" value="ARYLSULFATASE FAMILY MEMBER"/>
    <property type="match status" value="1"/>
</dbReference>
<dbReference type="InterPro" id="IPR000917">
    <property type="entry name" value="Sulfatase_N"/>
</dbReference>
<dbReference type="InterPro" id="IPR050738">
    <property type="entry name" value="Sulfatase"/>
</dbReference>
<dbReference type="InterPro" id="IPR017850">
    <property type="entry name" value="Alkaline_phosphatase_core_sf"/>
</dbReference>
<keyword evidence="8" id="KW-1185">Reference proteome</keyword>
<accession>A0A6B2LZY9</accession>
<dbReference type="PANTHER" id="PTHR42693:SF53">
    <property type="entry name" value="ENDO-4-O-SULFATASE"/>
    <property type="match status" value="1"/>
</dbReference>
<sequence>MKSLFNILLIGAATMPGSNAFASSTKPNLLIIHTDEHNFRTLGCYRDQLPEDQAFVWGKGVKVDTPHIDSIARDGALFTSFYAASPVCTPSRASFVTGLYPVATGSARNDMPLHDNMVTFAEILKDGGYATAYIGKWHLDGDAKPGWAPARKFGFEDNRYMFNRGHWKLFEETGDGPKVGGSYNPENERYRYDISTATDKSFATDFLADKAIEIIDRDKEKPFCLMLSLPDPHGPNSVREPYDSMYSHLKFEEPRTLRAALKSSPKWSSVTGKNSAQTLKQEQMADYFGMVKCIDDNVGKILKYLKDHDLEKNTIVVFTSDHGDSMGEHAKHNKGTPWETSAGIPFIIKYPGQIKPGKLVHTAYSTVDFAPTVLGIMGVDSGREFHGLNGSSELLGPECASTGDRIVYITNAGSRWVAAVDDRYKLVISPSEKPWLFDLEKDPDELINFYRNPDYKEIGERLKNSLVTQMKAFKEPALKKNNLKFD</sequence>
<dbReference type="GO" id="GO:0004065">
    <property type="term" value="F:arylsulfatase activity"/>
    <property type="evidence" value="ECO:0007669"/>
    <property type="project" value="TreeGrafter"/>
</dbReference>
<dbReference type="RefSeq" id="WP_163962483.1">
    <property type="nucleotide sequence ID" value="NZ_JAAGNX010000001.1"/>
</dbReference>
<keyword evidence="4" id="KW-0106">Calcium</keyword>
<dbReference type="GO" id="GO:0046872">
    <property type="term" value="F:metal ion binding"/>
    <property type="evidence" value="ECO:0007669"/>
    <property type="project" value="UniProtKB-KW"/>
</dbReference>
<dbReference type="PROSITE" id="PS00523">
    <property type="entry name" value="SULFATASE_1"/>
    <property type="match status" value="1"/>
</dbReference>
<dbReference type="SUPFAM" id="SSF53649">
    <property type="entry name" value="Alkaline phosphatase-like"/>
    <property type="match status" value="1"/>
</dbReference>
<dbReference type="PROSITE" id="PS00149">
    <property type="entry name" value="SULFATASE_2"/>
    <property type="match status" value="1"/>
</dbReference>
<evidence type="ECO:0000256" key="3">
    <source>
        <dbReference type="ARBA" id="ARBA00022801"/>
    </source>
</evidence>
<keyword evidence="5" id="KW-0732">Signal</keyword>
<dbReference type="AlphaFoldDB" id="A0A6B2LZY9"/>
<dbReference type="Gene3D" id="3.40.720.10">
    <property type="entry name" value="Alkaline Phosphatase, subunit A"/>
    <property type="match status" value="1"/>
</dbReference>
<evidence type="ECO:0000313" key="7">
    <source>
        <dbReference type="EMBL" id="NDV61494.1"/>
    </source>
</evidence>
<comment type="caution">
    <text evidence="7">The sequence shown here is derived from an EMBL/GenBank/DDBJ whole genome shotgun (WGS) entry which is preliminary data.</text>
</comment>
<feature type="domain" description="Sulfatase N-terminal" evidence="6">
    <location>
        <begin position="27"/>
        <end position="379"/>
    </location>
</feature>
<dbReference type="Pfam" id="PF00884">
    <property type="entry name" value="Sulfatase"/>
    <property type="match status" value="1"/>
</dbReference>
<dbReference type="InterPro" id="IPR024607">
    <property type="entry name" value="Sulfatase_CS"/>
</dbReference>
<evidence type="ECO:0000256" key="5">
    <source>
        <dbReference type="SAM" id="SignalP"/>
    </source>
</evidence>
<gene>
    <name evidence="7" type="ORF">G0Q06_03425</name>
</gene>
<comment type="similarity">
    <text evidence="1">Belongs to the sulfatase family.</text>
</comment>